<evidence type="ECO:0000256" key="7">
    <source>
        <dbReference type="ARBA" id="ARBA00022729"/>
    </source>
</evidence>
<feature type="domain" description="Disease resistance R13L4/SHOC-2-like LRR" evidence="15">
    <location>
        <begin position="191"/>
        <end position="383"/>
    </location>
</feature>
<feature type="transmembrane region" description="Helical" evidence="12">
    <location>
        <begin position="934"/>
        <end position="958"/>
    </location>
</feature>
<keyword evidence="3" id="KW-1003">Cell membrane</keyword>
<dbReference type="EMBL" id="CM016557">
    <property type="protein sequence ID" value="TKW11017.1"/>
    <property type="molecule type" value="Genomic_DNA"/>
</dbReference>
<dbReference type="InterPro" id="IPR003591">
    <property type="entry name" value="Leu-rich_rpt_typical-subtyp"/>
</dbReference>
<feature type="domain" description="Leucine-rich repeat-containing N-terminal plant-type" evidence="14">
    <location>
        <begin position="44"/>
        <end position="86"/>
    </location>
</feature>
<evidence type="ECO:0000256" key="10">
    <source>
        <dbReference type="ARBA" id="ARBA00023136"/>
    </source>
</evidence>
<dbReference type="SUPFAM" id="SSF52058">
    <property type="entry name" value="L domain-like"/>
    <property type="match status" value="2"/>
</dbReference>
<organism evidence="16 17">
    <name type="scientific">Setaria viridis</name>
    <name type="common">Green bristlegrass</name>
    <name type="synonym">Setaria italica subsp. viridis</name>
    <dbReference type="NCBI Taxonomy" id="4556"/>
    <lineage>
        <taxon>Eukaryota</taxon>
        <taxon>Viridiplantae</taxon>
        <taxon>Streptophyta</taxon>
        <taxon>Embryophyta</taxon>
        <taxon>Tracheophyta</taxon>
        <taxon>Spermatophyta</taxon>
        <taxon>Magnoliopsida</taxon>
        <taxon>Liliopsida</taxon>
        <taxon>Poales</taxon>
        <taxon>Poaceae</taxon>
        <taxon>PACMAD clade</taxon>
        <taxon>Panicoideae</taxon>
        <taxon>Panicodae</taxon>
        <taxon>Paniceae</taxon>
        <taxon>Cenchrinae</taxon>
        <taxon>Setaria</taxon>
    </lineage>
</organism>
<keyword evidence="9 12" id="KW-1133">Transmembrane helix</keyword>
<comment type="subcellular location">
    <subcellularLocation>
        <location evidence="1">Cell membrane</location>
        <topology evidence="1">Single-pass type I membrane protein</topology>
    </subcellularLocation>
</comment>
<dbReference type="Pfam" id="PF00560">
    <property type="entry name" value="LRR_1"/>
    <property type="match status" value="4"/>
</dbReference>
<dbReference type="InterPro" id="IPR001611">
    <property type="entry name" value="Leu-rich_rpt"/>
</dbReference>
<name>A0A4U6UKA3_SETVI</name>
<evidence type="ECO:0000256" key="6">
    <source>
        <dbReference type="ARBA" id="ARBA00022692"/>
    </source>
</evidence>
<gene>
    <name evidence="16" type="ORF">SEVIR_6G206400v2</name>
</gene>
<dbReference type="InterPro" id="IPR055414">
    <property type="entry name" value="LRR_R13L4/SHOC2-like"/>
</dbReference>
<dbReference type="GO" id="GO:0005886">
    <property type="term" value="C:plasma membrane"/>
    <property type="evidence" value="ECO:0007669"/>
    <property type="project" value="UniProtKB-SubCell"/>
</dbReference>
<dbReference type="Pfam" id="PF08263">
    <property type="entry name" value="LRRNT_2"/>
    <property type="match status" value="1"/>
</dbReference>
<evidence type="ECO:0000259" key="15">
    <source>
        <dbReference type="Pfam" id="PF23598"/>
    </source>
</evidence>
<evidence type="ECO:0000256" key="11">
    <source>
        <dbReference type="ARBA" id="ARBA00023180"/>
    </source>
</evidence>
<keyword evidence="8" id="KW-0677">Repeat</keyword>
<evidence type="ECO:0000256" key="4">
    <source>
        <dbReference type="ARBA" id="ARBA00022614"/>
    </source>
</evidence>
<dbReference type="FunFam" id="3.80.10.10:FF:000111">
    <property type="entry name" value="LRR receptor-like serine/threonine-protein kinase ERECTA"/>
    <property type="match status" value="1"/>
</dbReference>
<dbReference type="AlphaFoldDB" id="A0A4U6UKA3"/>
<evidence type="ECO:0000256" key="2">
    <source>
        <dbReference type="ARBA" id="ARBA00009592"/>
    </source>
</evidence>
<dbReference type="Gramene" id="TKW11017">
    <property type="protein sequence ID" value="TKW11017"/>
    <property type="gene ID" value="SEVIR_6G206400v2"/>
</dbReference>
<dbReference type="FunFam" id="3.80.10.10:FF:000095">
    <property type="entry name" value="LRR receptor-like serine/threonine-protein kinase GSO1"/>
    <property type="match status" value="1"/>
</dbReference>
<dbReference type="PANTHER" id="PTHR48061:SF39">
    <property type="entry name" value="LEUCINE-RICH REPEAT-CONTAINING N-TERMINAL PLANT-TYPE DOMAIN-CONTAINING PROTEIN"/>
    <property type="match status" value="1"/>
</dbReference>
<feature type="chain" id="PRO_5020287710" evidence="13">
    <location>
        <begin position="26"/>
        <end position="972"/>
    </location>
</feature>
<keyword evidence="4" id="KW-0433">Leucine-rich repeat</keyword>
<evidence type="ECO:0000256" key="8">
    <source>
        <dbReference type="ARBA" id="ARBA00022737"/>
    </source>
</evidence>
<dbReference type="OMA" id="FSGNFPC"/>
<sequence length="972" mass="107329">MAHRMPLLQVLFLLPLLVQLHFSLGLAIGNSTTMHHTGLQSLPHQAMVLLEVKQSFSLSSNDPSMILPSWQADKDCCSHWEGVTCDKAGRVTALSLSNCDLAGNVPIHISELIDLVSLDLSFNDELRLHEPSFQTIVANLSKLTKLHLDRVKISSTAAECFRALVKSIPRLEVLTMPGCNLSSPVDNSLPGLRWLSVIDLSYNSITYPPGFFSRFHSLRVLKLGSSNLRTFPLEILQLRNLKVLNLWSANISGCIPYYIGNLTSLTELDLSNNVFSGGLPSTISNLTSLRIMRCVNCSLSGEIKALANLTQLESVYLSDNNFTGPIYLGDRVKLNNLESLYLSFNSLSGRIPLSLFTHPALSRLDLSRNQFSGALGEFSNPSLTLTEVILSGNHLCGPVPKSFGWLASLESLSLDHNYFTGTLELFSYFRLRNISWLSASNNNLFSVAWHASNAENSSSSNSTSSWLGTYPLKTDQSHLSGLDLSWNQISGEIPSWIWSKVVRILNLSHNKFTAVAQPLANTTVMYIDLSYNMLHGAVPLVAAGLNQDYSHNRFSSIPSSNFTQQFRAANSINLSNNEISGPVPLSECSTSDSLRIIDLSNNNFSGPVPSYLLNCKSLDVLRLRGNDLTGVWPDNVEEGCSLHLIDLSRNQITGHLPRSLSSCQELVFLDVGENFITDSFPYWTGELPNLRILVLRSNQFYGSLPSIEENSTLEYFQDLQIIDIANNRFNGALPTNLFQNSKLMIHPAGSGGGIYATSPESEEWFCPYLLVVDIEMKELYIDVSEIQTDFVLIDLSHNRFHGLIPTTIGKLSALHVLNMSGNSFTGEIPHELGNLVHLESLDLSWNRLSGEIPQELAMSLTSLEWLNLSYNTLSGRIPSGPQISTFPSSSFQGNEGLYGCPIPIQCTLAGSPPKDPKPFTPPASKSKGERFDDIMLHLFIGLGFGGGFSAAVMVRLVYSGRWWHYSSFPTLY</sequence>
<evidence type="ECO:0000313" key="17">
    <source>
        <dbReference type="Proteomes" id="UP000298652"/>
    </source>
</evidence>
<feature type="signal peptide" evidence="13">
    <location>
        <begin position="1"/>
        <end position="25"/>
    </location>
</feature>
<dbReference type="FunFam" id="3.80.10.10:FF:000041">
    <property type="entry name" value="LRR receptor-like serine/threonine-protein kinase ERECTA"/>
    <property type="match status" value="1"/>
</dbReference>
<evidence type="ECO:0000259" key="14">
    <source>
        <dbReference type="Pfam" id="PF08263"/>
    </source>
</evidence>
<proteinExistence type="inferred from homology"/>
<dbReference type="Gene3D" id="3.80.10.10">
    <property type="entry name" value="Ribonuclease Inhibitor"/>
    <property type="match status" value="5"/>
</dbReference>
<keyword evidence="5" id="KW-1070">Brassinosteroid signaling pathway</keyword>
<keyword evidence="10 12" id="KW-0472">Membrane</keyword>
<keyword evidence="11" id="KW-0325">Glycoprotein</keyword>
<keyword evidence="6 12" id="KW-0812">Transmembrane</keyword>
<dbReference type="PANTHER" id="PTHR48061">
    <property type="entry name" value="LEUCINE-RICH REPEAT RECEPTOR PROTEIN KINASE EMS1-LIKE-RELATED"/>
    <property type="match status" value="1"/>
</dbReference>
<protein>
    <submittedName>
        <fullName evidence="16">Uncharacterized protein</fullName>
    </submittedName>
</protein>
<dbReference type="SUPFAM" id="SSF52047">
    <property type="entry name" value="RNI-like"/>
    <property type="match status" value="1"/>
</dbReference>
<evidence type="ECO:0000256" key="12">
    <source>
        <dbReference type="SAM" id="Phobius"/>
    </source>
</evidence>
<dbReference type="InterPro" id="IPR013210">
    <property type="entry name" value="LRR_N_plant-typ"/>
</dbReference>
<dbReference type="InterPro" id="IPR032675">
    <property type="entry name" value="LRR_dom_sf"/>
</dbReference>
<dbReference type="InterPro" id="IPR046956">
    <property type="entry name" value="RLP23-like"/>
</dbReference>
<comment type="similarity">
    <text evidence="2">Belongs to the RLP family.</text>
</comment>
<evidence type="ECO:0000256" key="9">
    <source>
        <dbReference type="ARBA" id="ARBA00022989"/>
    </source>
</evidence>
<evidence type="ECO:0000256" key="13">
    <source>
        <dbReference type="SAM" id="SignalP"/>
    </source>
</evidence>
<dbReference type="Proteomes" id="UP000298652">
    <property type="component" value="Chromosome 6"/>
</dbReference>
<dbReference type="SMART" id="SM00369">
    <property type="entry name" value="LRR_TYP"/>
    <property type="match status" value="10"/>
</dbReference>
<reference evidence="16" key="1">
    <citation type="submission" date="2019-03" db="EMBL/GenBank/DDBJ databases">
        <title>WGS assembly of Setaria viridis.</title>
        <authorList>
            <person name="Huang P."/>
            <person name="Jenkins J."/>
            <person name="Grimwood J."/>
            <person name="Barry K."/>
            <person name="Healey A."/>
            <person name="Mamidi S."/>
            <person name="Sreedasyam A."/>
            <person name="Shu S."/>
            <person name="Feldman M."/>
            <person name="Wu J."/>
            <person name="Yu Y."/>
            <person name="Chen C."/>
            <person name="Johnson J."/>
            <person name="Rokhsar D."/>
            <person name="Baxter I."/>
            <person name="Schmutz J."/>
            <person name="Brutnell T."/>
            <person name="Kellogg E."/>
        </authorList>
    </citation>
    <scope>NUCLEOTIDE SEQUENCE [LARGE SCALE GENOMIC DNA]</scope>
</reference>
<keyword evidence="7 13" id="KW-0732">Signal</keyword>
<evidence type="ECO:0000256" key="5">
    <source>
        <dbReference type="ARBA" id="ARBA00022626"/>
    </source>
</evidence>
<evidence type="ECO:0000313" key="16">
    <source>
        <dbReference type="EMBL" id="TKW11017.1"/>
    </source>
</evidence>
<evidence type="ECO:0000256" key="3">
    <source>
        <dbReference type="ARBA" id="ARBA00022475"/>
    </source>
</evidence>
<accession>A0A4U6UKA3</accession>
<keyword evidence="17" id="KW-1185">Reference proteome</keyword>
<dbReference type="Pfam" id="PF23598">
    <property type="entry name" value="LRR_14"/>
    <property type="match status" value="1"/>
</dbReference>
<dbReference type="GO" id="GO:0009742">
    <property type="term" value="P:brassinosteroid mediated signaling pathway"/>
    <property type="evidence" value="ECO:0007669"/>
    <property type="project" value="UniProtKB-KW"/>
</dbReference>
<dbReference type="Pfam" id="PF13855">
    <property type="entry name" value="LRR_8"/>
    <property type="match status" value="1"/>
</dbReference>
<evidence type="ECO:0000256" key="1">
    <source>
        <dbReference type="ARBA" id="ARBA00004251"/>
    </source>
</evidence>